<evidence type="ECO:0000313" key="1">
    <source>
        <dbReference type="EMBL" id="MCF7545567.1"/>
    </source>
</evidence>
<dbReference type="RefSeq" id="WP_237254868.1">
    <property type="nucleotide sequence ID" value="NZ_JAKJXH010000048.1"/>
</dbReference>
<keyword evidence="2" id="KW-1185">Reference proteome</keyword>
<gene>
    <name evidence="1" type="ORF">L4G47_25575</name>
</gene>
<name>A0ABS9IDP9_9PSED</name>
<dbReference type="EMBL" id="JAKJXH010000048">
    <property type="protein sequence ID" value="MCF7545567.1"/>
    <property type="molecule type" value="Genomic_DNA"/>
</dbReference>
<proteinExistence type="predicted"/>
<accession>A0ABS9IDP9</accession>
<evidence type="ECO:0000313" key="2">
    <source>
        <dbReference type="Proteomes" id="UP001162905"/>
    </source>
</evidence>
<organism evidence="1 2">
    <name type="scientific">Pseudomonas petrae</name>
    <dbReference type="NCBI Taxonomy" id="2912190"/>
    <lineage>
        <taxon>Bacteria</taxon>
        <taxon>Pseudomonadati</taxon>
        <taxon>Pseudomonadota</taxon>
        <taxon>Gammaproteobacteria</taxon>
        <taxon>Pseudomonadales</taxon>
        <taxon>Pseudomonadaceae</taxon>
        <taxon>Pseudomonas</taxon>
    </lineage>
</organism>
<dbReference type="Proteomes" id="UP001162905">
    <property type="component" value="Unassembled WGS sequence"/>
</dbReference>
<protein>
    <submittedName>
        <fullName evidence="1">Uncharacterized protein</fullName>
    </submittedName>
</protein>
<reference evidence="1" key="1">
    <citation type="submission" date="2022-01" db="EMBL/GenBank/DDBJ databases">
        <title>Pseudomonas sp. nov. isolated from Antarctic regolith.</title>
        <authorList>
            <person name="Novakova D."/>
            <person name="Sedlar K."/>
        </authorList>
    </citation>
    <scope>NUCLEOTIDE SEQUENCE</scope>
    <source>
        <strain evidence="1">P2647</strain>
    </source>
</reference>
<sequence length="177" mass="19303">MTQTKLLVIVCEHHMSTTQRAEFDARVKAVADKVGAELLVLEPGQYATLLDVCVLPDKAAPSQIKEGLCRCSASRSAFYREQLCPDEPHKVKAATALFGEDPAPPNAIQGEAMSFMLDPLEQAIESAARVMRDELGHMAQISMTLEGSVPTTSVYKRMGDHLDALLAAQLARVSRHE</sequence>
<comment type="caution">
    <text evidence="1">The sequence shown here is derived from an EMBL/GenBank/DDBJ whole genome shotgun (WGS) entry which is preliminary data.</text>
</comment>